<keyword evidence="7 10" id="KW-0472">Membrane</keyword>
<dbReference type="PROSITE" id="PS52016">
    <property type="entry name" value="TONB_DEPENDENT_REC_3"/>
    <property type="match status" value="1"/>
</dbReference>
<evidence type="ECO:0000259" key="14">
    <source>
        <dbReference type="Pfam" id="PF00593"/>
    </source>
</evidence>
<dbReference type="SUPFAM" id="SSF56935">
    <property type="entry name" value="Porins"/>
    <property type="match status" value="1"/>
</dbReference>
<feature type="domain" description="TonB-dependent receptor-like beta-barrel" evidence="14">
    <location>
        <begin position="279"/>
        <end position="673"/>
    </location>
</feature>
<evidence type="ECO:0000256" key="4">
    <source>
        <dbReference type="ARBA" id="ARBA00022452"/>
    </source>
</evidence>
<comment type="similarity">
    <text evidence="2 10 11">Belongs to the TonB-dependent receptor family.</text>
</comment>
<dbReference type="Gene3D" id="2.40.170.20">
    <property type="entry name" value="TonB-dependent receptor, beta-barrel domain"/>
    <property type="match status" value="1"/>
</dbReference>
<name>A0ABX0MI35_9BURK</name>
<evidence type="ECO:0000313" key="16">
    <source>
        <dbReference type="EMBL" id="NHZ62445.1"/>
    </source>
</evidence>
<comment type="subcellular location">
    <subcellularLocation>
        <location evidence="1 10">Cell outer membrane</location>
        <topology evidence="1 10">Multi-pass membrane protein</topology>
    </subcellularLocation>
</comment>
<evidence type="ECO:0000256" key="5">
    <source>
        <dbReference type="ARBA" id="ARBA00022692"/>
    </source>
</evidence>
<keyword evidence="4 10" id="KW-1134">Transmembrane beta strand</keyword>
<evidence type="ECO:0000313" key="17">
    <source>
        <dbReference type="Proteomes" id="UP000610594"/>
    </source>
</evidence>
<dbReference type="InterPro" id="IPR012910">
    <property type="entry name" value="Plug_dom"/>
</dbReference>
<keyword evidence="6 11" id="KW-0798">TonB box</keyword>
<dbReference type="EMBL" id="WHJF01000017">
    <property type="protein sequence ID" value="NHZ62445.1"/>
    <property type="molecule type" value="Genomic_DNA"/>
</dbReference>
<evidence type="ECO:0000256" key="11">
    <source>
        <dbReference type="RuleBase" id="RU003357"/>
    </source>
</evidence>
<keyword evidence="8 16" id="KW-0675">Receptor</keyword>
<dbReference type="Proteomes" id="UP000610594">
    <property type="component" value="Unassembled WGS sequence"/>
</dbReference>
<dbReference type="PANTHER" id="PTHR30069">
    <property type="entry name" value="TONB-DEPENDENT OUTER MEMBRANE RECEPTOR"/>
    <property type="match status" value="1"/>
</dbReference>
<feature type="domain" description="TonB-dependent receptor plug" evidence="15">
    <location>
        <begin position="50"/>
        <end position="153"/>
    </location>
</feature>
<keyword evidence="5 10" id="KW-0812">Transmembrane</keyword>
<dbReference type="PANTHER" id="PTHR30069:SF42">
    <property type="entry name" value="FERRIC AEROBACTIN RECEPTOR"/>
    <property type="match status" value="1"/>
</dbReference>
<keyword evidence="3 10" id="KW-0813">Transport</keyword>
<keyword evidence="13" id="KW-0732">Signal</keyword>
<accession>A0ABX0MI35</accession>
<keyword evidence="17" id="KW-1185">Reference proteome</keyword>
<dbReference type="Pfam" id="PF00593">
    <property type="entry name" value="TonB_dep_Rec_b-barrel"/>
    <property type="match status" value="1"/>
</dbReference>
<evidence type="ECO:0000256" key="8">
    <source>
        <dbReference type="ARBA" id="ARBA00023170"/>
    </source>
</evidence>
<comment type="caution">
    <text evidence="16">The sequence shown here is derived from an EMBL/GenBank/DDBJ whole genome shotgun (WGS) entry which is preliminary data.</text>
</comment>
<dbReference type="InterPro" id="IPR039426">
    <property type="entry name" value="TonB-dep_rcpt-like"/>
</dbReference>
<evidence type="ECO:0000256" key="13">
    <source>
        <dbReference type="SAM" id="SignalP"/>
    </source>
</evidence>
<feature type="region of interest" description="Disordered" evidence="12">
    <location>
        <begin position="270"/>
        <end position="294"/>
    </location>
</feature>
<proteinExistence type="inferred from homology"/>
<organism evidence="16 17">
    <name type="scientific">Massilia genomosp. 1</name>
    <dbReference type="NCBI Taxonomy" id="2609280"/>
    <lineage>
        <taxon>Bacteria</taxon>
        <taxon>Pseudomonadati</taxon>
        <taxon>Pseudomonadota</taxon>
        <taxon>Betaproteobacteria</taxon>
        <taxon>Burkholderiales</taxon>
        <taxon>Oxalobacteraceae</taxon>
        <taxon>Telluria group</taxon>
        <taxon>Massilia</taxon>
    </lineage>
</organism>
<dbReference type="InterPro" id="IPR036942">
    <property type="entry name" value="Beta-barrel_TonB_sf"/>
</dbReference>
<evidence type="ECO:0000256" key="1">
    <source>
        <dbReference type="ARBA" id="ARBA00004571"/>
    </source>
</evidence>
<dbReference type="InterPro" id="IPR000531">
    <property type="entry name" value="Beta-barrel_TonB"/>
</dbReference>
<evidence type="ECO:0000256" key="9">
    <source>
        <dbReference type="ARBA" id="ARBA00023237"/>
    </source>
</evidence>
<evidence type="ECO:0000256" key="6">
    <source>
        <dbReference type="ARBA" id="ARBA00023077"/>
    </source>
</evidence>
<sequence length="711" mass="76552">MIPVSPLSRALALACISMSTVQAQAQTADDAAQPSGTVVVSATRGAKAVDKIPGAISVIGQQELSAQYLIADDPSQALATYVPGYAPSRQKMTSAGESLRGRQPLILLDGIPQSNPLRAGSREGYFADSAIIERIEVINGASAMQGMGATGGIINYITKSARADGTTHGLNVRASSQLRSDNLDWKTGYNVTHKDGGFDLLAYVGMQRRGMGYDGNGRRLGIDNVQGDTLDSRGDDLFFKIGQRFGAQRIQLSLNRFKLRGDGDYKNEPGVLAAGVPTTSLPGRAPGEPPKNKVRSASLDYRHDELFGGAFSAQLFTHDFEALYGATAASTFQDVRLAPAGTLNDQSQIVADKRGARMTWVRPDMLVRGLELTVGLDLLRDNILQRLATTERTWVPQLQFASSAPFAQLEYEFGPLTLRGGLRHEQARLTIDTYTTLAAYGNRRVEGGETEFSKPVKNIGAVWRFAPRWSAFVASSEGFGLPDVGLVLRGVNTEGKSVATLIDLQPIITRNNEVGVNWRGANGQVGVSRYDSRSKLGSVLRVSATGIGSVERVPTVVKGWEVSGDWRPVKALSVFGSYAVTDGKTAAAQGAPLDLSLNARAQGPDKGVLGANWQWAPKAQLRVQAAHLRDRDINIGRRIGTSNLEEHFKGYTLADMALTFESAYGRFGVSLENVLDKQYVGYYSQSSAALDAAGTYAGRGRTLALSWNRTW</sequence>
<keyword evidence="9 10" id="KW-0998">Cell outer membrane</keyword>
<evidence type="ECO:0000256" key="3">
    <source>
        <dbReference type="ARBA" id="ARBA00022448"/>
    </source>
</evidence>
<reference evidence="16 17" key="1">
    <citation type="submission" date="2019-10" db="EMBL/GenBank/DDBJ databases">
        <title>Taxonomy of Antarctic Massilia spp.: description of Massilia rubra sp. nov., Massilia aquatica sp. nov., Massilia mucilaginosa sp. nov., Massilia frigida sp. nov. isolated from streams, lakes and regoliths.</title>
        <authorList>
            <person name="Holochova P."/>
            <person name="Sedlacek I."/>
            <person name="Kralova S."/>
            <person name="Maslanova I."/>
            <person name="Busse H.-J."/>
            <person name="Stankova E."/>
            <person name="Vrbovska V."/>
            <person name="Kovarovic V."/>
            <person name="Bartak M."/>
            <person name="Svec P."/>
            <person name="Pantucek R."/>
        </authorList>
    </citation>
    <scope>NUCLEOTIDE SEQUENCE [LARGE SCALE GENOMIC DNA]</scope>
    <source>
        <strain evidence="16 17">CCM 8694</strain>
    </source>
</reference>
<feature type="chain" id="PRO_5046599940" evidence="13">
    <location>
        <begin position="26"/>
        <end position="711"/>
    </location>
</feature>
<evidence type="ECO:0000256" key="10">
    <source>
        <dbReference type="PROSITE-ProRule" id="PRU01360"/>
    </source>
</evidence>
<dbReference type="Gene3D" id="2.170.130.10">
    <property type="entry name" value="TonB-dependent receptor, plug domain"/>
    <property type="match status" value="1"/>
</dbReference>
<feature type="signal peptide" evidence="13">
    <location>
        <begin position="1"/>
        <end position="25"/>
    </location>
</feature>
<dbReference type="Pfam" id="PF07715">
    <property type="entry name" value="Plug"/>
    <property type="match status" value="1"/>
</dbReference>
<evidence type="ECO:0000256" key="7">
    <source>
        <dbReference type="ARBA" id="ARBA00023136"/>
    </source>
</evidence>
<evidence type="ECO:0000256" key="2">
    <source>
        <dbReference type="ARBA" id="ARBA00009810"/>
    </source>
</evidence>
<protein>
    <submittedName>
        <fullName evidence="16">TonB-dependent receptor</fullName>
    </submittedName>
</protein>
<dbReference type="InterPro" id="IPR037066">
    <property type="entry name" value="Plug_dom_sf"/>
</dbReference>
<evidence type="ECO:0000256" key="12">
    <source>
        <dbReference type="SAM" id="MobiDB-lite"/>
    </source>
</evidence>
<gene>
    <name evidence="16" type="ORF">F1735_09025</name>
</gene>
<evidence type="ECO:0000259" key="15">
    <source>
        <dbReference type="Pfam" id="PF07715"/>
    </source>
</evidence>